<keyword evidence="2" id="KW-1185">Reference proteome</keyword>
<protein>
    <submittedName>
        <fullName evidence="1">Uncharacterized protein</fullName>
    </submittedName>
</protein>
<dbReference type="RefSeq" id="WP_210043087.1">
    <property type="nucleotide sequence ID" value="NZ_JAFFZW010000008.1"/>
</dbReference>
<reference evidence="1 2" key="1">
    <citation type="journal article" date="2022" name="Syst. Appl. Microbiol.">
        <title>Pseudomonas alliivorans sp. nov., a plant-pathogenic bacterium isolated from onion foliage in Georgia, USA.</title>
        <authorList>
            <person name="Zhao M."/>
            <person name="Tyson C."/>
            <person name="Chen H.C."/>
            <person name="Paudel S."/>
            <person name="Gitaitis R."/>
            <person name="Kvitko B."/>
            <person name="Dutta B."/>
        </authorList>
    </citation>
    <scope>NUCLEOTIDE SEQUENCE [LARGE SCALE GENOMIC DNA]</scope>
    <source>
        <strain evidence="1 2">20GA0068</strain>
    </source>
</reference>
<name>A0ABS4CAE5_9PSED</name>
<dbReference type="EMBL" id="JAFFZW010000008">
    <property type="protein sequence ID" value="MBP0947665.1"/>
    <property type="molecule type" value="Genomic_DNA"/>
</dbReference>
<proteinExistence type="predicted"/>
<gene>
    <name evidence="1" type="ORF">JTJ32_20255</name>
</gene>
<evidence type="ECO:0000313" key="1">
    <source>
        <dbReference type="EMBL" id="MBP0947665.1"/>
    </source>
</evidence>
<organism evidence="1 2">
    <name type="scientific">Pseudomonas alliivorans</name>
    <dbReference type="NCBI Taxonomy" id="2810613"/>
    <lineage>
        <taxon>Bacteria</taxon>
        <taxon>Pseudomonadati</taxon>
        <taxon>Pseudomonadota</taxon>
        <taxon>Gammaproteobacteria</taxon>
        <taxon>Pseudomonadales</taxon>
        <taxon>Pseudomonadaceae</taxon>
        <taxon>Pseudomonas</taxon>
    </lineage>
</organism>
<dbReference type="Proteomes" id="UP000673197">
    <property type="component" value="Unassembled WGS sequence"/>
</dbReference>
<sequence length="58" mass="6386">MSMPSRLDSSCIAFNFRPSRSIRFMLAPSWHDAAPGALPDIFSTSMQLSAALYLPVEP</sequence>
<evidence type="ECO:0000313" key="2">
    <source>
        <dbReference type="Proteomes" id="UP000673197"/>
    </source>
</evidence>
<comment type="caution">
    <text evidence="1">The sequence shown here is derived from an EMBL/GenBank/DDBJ whole genome shotgun (WGS) entry which is preliminary data.</text>
</comment>
<accession>A0ABS4CAE5</accession>